<dbReference type="EMBL" id="BGPR01004931">
    <property type="protein sequence ID" value="GBN04994.1"/>
    <property type="molecule type" value="Genomic_DNA"/>
</dbReference>
<organism evidence="1 2">
    <name type="scientific">Araneus ventricosus</name>
    <name type="common">Orbweaver spider</name>
    <name type="synonym">Epeira ventricosa</name>
    <dbReference type="NCBI Taxonomy" id="182803"/>
    <lineage>
        <taxon>Eukaryota</taxon>
        <taxon>Metazoa</taxon>
        <taxon>Ecdysozoa</taxon>
        <taxon>Arthropoda</taxon>
        <taxon>Chelicerata</taxon>
        <taxon>Arachnida</taxon>
        <taxon>Araneae</taxon>
        <taxon>Araneomorphae</taxon>
        <taxon>Entelegynae</taxon>
        <taxon>Araneoidea</taxon>
        <taxon>Araneidae</taxon>
        <taxon>Araneus</taxon>
    </lineage>
</organism>
<reference evidence="1 2" key="1">
    <citation type="journal article" date="2019" name="Sci. Rep.">
        <title>Orb-weaving spider Araneus ventricosus genome elucidates the spidroin gene catalogue.</title>
        <authorList>
            <person name="Kono N."/>
            <person name="Nakamura H."/>
            <person name="Ohtoshi R."/>
            <person name="Moran D.A.P."/>
            <person name="Shinohara A."/>
            <person name="Yoshida Y."/>
            <person name="Fujiwara M."/>
            <person name="Mori M."/>
            <person name="Tomita M."/>
            <person name="Arakawa K."/>
        </authorList>
    </citation>
    <scope>NUCLEOTIDE SEQUENCE [LARGE SCALE GENOMIC DNA]</scope>
</reference>
<sequence length="129" mass="14774">MSISNGLEISYWTTISADTLYSLSTKTENLCRIKSANGNSYDEAKQKTRYSVEVHEKVEGRTLLVFRCLQLFDELFFIFTETQFLVVPQSFLSFLFQKKKKNQKYEELSIVSGIATTFVATSKLSACRP</sequence>
<comment type="caution">
    <text evidence="1">The sequence shown here is derived from an EMBL/GenBank/DDBJ whole genome shotgun (WGS) entry which is preliminary data.</text>
</comment>
<evidence type="ECO:0000313" key="1">
    <source>
        <dbReference type="EMBL" id="GBN04994.1"/>
    </source>
</evidence>
<name>A0A4Y2KQX1_ARAVE</name>
<dbReference type="Proteomes" id="UP000499080">
    <property type="component" value="Unassembled WGS sequence"/>
</dbReference>
<accession>A0A4Y2KQX1</accession>
<proteinExistence type="predicted"/>
<gene>
    <name evidence="1" type="ORF">AVEN_1384_1</name>
</gene>
<dbReference type="AlphaFoldDB" id="A0A4Y2KQX1"/>
<evidence type="ECO:0000313" key="2">
    <source>
        <dbReference type="Proteomes" id="UP000499080"/>
    </source>
</evidence>
<keyword evidence="2" id="KW-1185">Reference proteome</keyword>
<protein>
    <submittedName>
        <fullName evidence="1">Uncharacterized protein</fullName>
    </submittedName>
</protein>